<reference evidence="7 8" key="1">
    <citation type="submission" date="2016-10" db="EMBL/GenBank/DDBJ databases">
        <authorList>
            <person name="de Groot N.N."/>
        </authorList>
    </citation>
    <scope>NUCLEOTIDE SEQUENCE [LARGE SCALE GENOMIC DNA]</scope>
    <source>
        <strain evidence="7 8">B7-7</strain>
    </source>
</reference>
<dbReference type="GO" id="GO:0106339">
    <property type="term" value="F:tRNA (cytidine(32)-2'-O)-methyltransferase activity"/>
    <property type="evidence" value="ECO:0007669"/>
    <property type="project" value="RHEA"/>
</dbReference>
<comment type="function">
    <text evidence="5">Catalyzes the formation of 2'O-methylated cytidine (Cm32) or 2'O-methylated uridine (Um32) at position 32 in tRNA.</text>
</comment>
<gene>
    <name evidence="5" type="primary">trmJ</name>
    <name evidence="7" type="ORF">SAMN05421693_10310</name>
</gene>
<keyword evidence="5" id="KW-0963">Cytoplasm</keyword>
<sequence length="254" mass="27478">MITEPMELLNPVRIVLVNTSHPGNVGGVARAMKNMGLSDLRLVAPQDYPSAEATARASGADDLLADAQVVDDLDEALAGCRLVLGTSARQRTLRWPELDPRQAAARLLEAVPTGPVAVLFGRERTGLTNEELDRCQALIHIPANPEYSSLNLAAAVQVLSYELRMAALAHAPASAPAPTGGELPASHEELERLYAHLEETLLLLEFLDPDNPRHLMRRLRRLFAKADPTINEVNILRGILTQAAKGPPEHSGKP</sequence>
<evidence type="ECO:0000313" key="7">
    <source>
        <dbReference type="EMBL" id="SEP66628.1"/>
    </source>
</evidence>
<dbReference type="AlphaFoldDB" id="A0A1H8ZSD9"/>
<dbReference type="InterPro" id="IPR001537">
    <property type="entry name" value="SpoU_MeTrfase"/>
</dbReference>
<dbReference type="GO" id="GO:0002128">
    <property type="term" value="P:tRNA nucleoside ribose methylation"/>
    <property type="evidence" value="ECO:0007669"/>
    <property type="project" value="TreeGrafter"/>
</dbReference>
<dbReference type="EMBL" id="FOFO01000003">
    <property type="protein sequence ID" value="SEP66628.1"/>
    <property type="molecule type" value="Genomic_DNA"/>
</dbReference>
<dbReference type="RefSeq" id="WP_420795797.1">
    <property type="nucleotide sequence ID" value="NZ_FOFO01000003.1"/>
</dbReference>
<comment type="catalytic activity">
    <reaction evidence="5">
        <text>cytidine(32) in tRNA + S-adenosyl-L-methionine = 2'-O-methylcytidine(32) in tRNA + S-adenosyl-L-homocysteine + H(+)</text>
        <dbReference type="Rhea" id="RHEA:42932"/>
        <dbReference type="Rhea" id="RHEA-COMP:10288"/>
        <dbReference type="Rhea" id="RHEA-COMP:10289"/>
        <dbReference type="ChEBI" id="CHEBI:15378"/>
        <dbReference type="ChEBI" id="CHEBI:57856"/>
        <dbReference type="ChEBI" id="CHEBI:59789"/>
        <dbReference type="ChEBI" id="CHEBI:74495"/>
        <dbReference type="ChEBI" id="CHEBI:82748"/>
        <dbReference type="EC" id="2.1.1.200"/>
    </reaction>
</comment>
<keyword evidence="8" id="KW-1185">Reference proteome</keyword>
<evidence type="ECO:0000313" key="8">
    <source>
        <dbReference type="Proteomes" id="UP000199496"/>
    </source>
</evidence>
<dbReference type="Gene3D" id="3.40.1280.10">
    <property type="match status" value="1"/>
</dbReference>
<accession>A0A1H8ZSD9</accession>
<dbReference type="PANTHER" id="PTHR42786:SF2">
    <property type="entry name" value="TRNA (CYTIDINE_URIDINE-2'-O-)-METHYLTRANSFERASE TRMJ"/>
    <property type="match status" value="1"/>
</dbReference>
<keyword evidence="2 5" id="KW-0489">Methyltransferase</keyword>
<evidence type="ECO:0000256" key="3">
    <source>
        <dbReference type="ARBA" id="ARBA00022679"/>
    </source>
</evidence>
<evidence type="ECO:0000256" key="2">
    <source>
        <dbReference type="ARBA" id="ARBA00022603"/>
    </source>
</evidence>
<evidence type="ECO:0000256" key="1">
    <source>
        <dbReference type="ARBA" id="ARBA00007228"/>
    </source>
</evidence>
<dbReference type="NCBIfam" id="TIGR00050">
    <property type="entry name" value="rRNA_methyl_1"/>
    <property type="match status" value="1"/>
</dbReference>
<keyword evidence="4 5" id="KW-0949">S-adenosyl-L-methionine</keyword>
<comment type="catalytic activity">
    <reaction evidence="5">
        <text>uridine(32) in tRNA + S-adenosyl-L-methionine = 2'-O-methyluridine(32) in tRNA + S-adenosyl-L-homocysteine + H(+)</text>
        <dbReference type="Rhea" id="RHEA:42936"/>
        <dbReference type="Rhea" id="RHEA-COMP:10107"/>
        <dbReference type="Rhea" id="RHEA-COMP:10290"/>
        <dbReference type="ChEBI" id="CHEBI:15378"/>
        <dbReference type="ChEBI" id="CHEBI:57856"/>
        <dbReference type="ChEBI" id="CHEBI:59789"/>
        <dbReference type="ChEBI" id="CHEBI:65315"/>
        <dbReference type="ChEBI" id="CHEBI:74478"/>
        <dbReference type="EC" id="2.1.1.200"/>
    </reaction>
</comment>
<comment type="similarity">
    <text evidence="1">Belongs to the class IV-like SAM-binding methyltransferase superfamily. RNA methyltransferase TrmH family.</text>
</comment>
<evidence type="ECO:0000256" key="4">
    <source>
        <dbReference type="ARBA" id="ARBA00022691"/>
    </source>
</evidence>
<dbReference type="GO" id="GO:0005829">
    <property type="term" value="C:cytosol"/>
    <property type="evidence" value="ECO:0007669"/>
    <property type="project" value="TreeGrafter"/>
</dbReference>
<evidence type="ECO:0000256" key="5">
    <source>
        <dbReference type="RuleBase" id="RU362024"/>
    </source>
</evidence>
<feature type="domain" description="tRNA/rRNA methyltransferase SpoU type" evidence="6">
    <location>
        <begin position="12"/>
        <end position="161"/>
    </location>
</feature>
<dbReference type="InterPro" id="IPR029026">
    <property type="entry name" value="tRNA_m1G_MTases_N"/>
</dbReference>
<dbReference type="Gene3D" id="1.10.8.590">
    <property type="match status" value="1"/>
</dbReference>
<dbReference type="GO" id="GO:0003723">
    <property type="term" value="F:RNA binding"/>
    <property type="evidence" value="ECO:0007669"/>
    <property type="project" value="InterPro"/>
</dbReference>
<keyword evidence="5" id="KW-0819">tRNA processing</keyword>
<dbReference type="PIRSF" id="PIRSF004808">
    <property type="entry name" value="LasT"/>
    <property type="match status" value="1"/>
</dbReference>
<keyword evidence="3 7" id="KW-0808">Transferase</keyword>
<proteinExistence type="inferred from homology"/>
<dbReference type="SUPFAM" id="SSF75217">
    <property type="entry name" value="alpha/beta knot"/>
    <property type="match status" value="1"/>
</dbReference>
<name>A0A1H8ZSD9_9GAMM</name>
<comment type="subcellular location">
    <subcellularLocation>
        <location evidence="5">Cytoplasm</location>
    </subcellularLocation>
</comment>
<dbReference type="NCBIfam" id="NF011694">
    <property type="entry name" value="PRK15114.1"/>
    <property type="match status" value="1"/>
</dbReference>
<evidence type="ECO:0000259" key="6">
    <source>
        <dbReference type="Pfam" id="PF00588"/>
    </source>
</evidence>
<protein>
    <recommendedName>
        <fullName evidence="5">tRNA (cytidine/uridine-2'-O-)-methyltransferase TrmJ</fullName>
        <ecNumber evidence="5">2.1.1.200</ecNumber>
    </recommendedName>
    <alternativeName>
        <fullName evidence="5">tRNA (cytidine(32)/uridine(32)-2'-O)-methyltransferase</fullName>
    </alternativeName>
    <alternativeName>
        <fullName evidence="5">tRNA Cm32/Um32 methyltransferase</fullName>
    </alternativeName>
</protein>
<dbReference type="EC" id="2.1.1.200" evidence="5"/>
<organism evidence="7 8">
    <name type="scientific">Ectothiorhodospira magna</name>
    <dbReference type="NCBI Taxonomy" id="867345"/>
    <lineage>
        <taxon>Bacteria</taxon>
        <taxon>Pseudomonadati</taxon>
        <taxon>Pseudomonadota</taxon>
        <taxon>Gammaproteobacteria</taxon>
        <taxon>Chromatiales</taxon>
        <taxon>Ectothiorhodospiraceae</taxon>
        <taxon>Ectothiorhodospira</taxon>
    </lineage>
</organism>
<dbReference type="STRING" id="867345.SAMN05421693_10310"/>
<dbReference type="PANTHER" id="PTHR42786">
    <property type="entry name" value="TRNA/RRNA METHYLTRANSFERASE"/>
    <property type="match status" value="1"/>
</dbReference>
<dbReference type="InterPro" id="IPR004384">
    <property type="entry name" value="RNA_MeTrfase_TrmJ/LasT"/>
</dbReference>
<dbReference type="FunFam" id="3.40.1280.10:FF:000006">
    <property type="entry name" value="Uncharacterized tRNA/rRNA methyltransferase HI_0380"/>
    <property type="match status" value="1"/>
</dbReference>
<dbReference type="InterPro" id="IPR029028">
    <property type="entry name" value="Alpha/beta_knot_MTases"/>
</dbReference>
<comment type="subunit">
    <text evidence="5">Homodimer.</text>
</comment>
<dbReference type="Pfam" id="PF00588">
    <property type="entry name" value="SpoU_methylase"/>
    <property type="match status" value="1"/>
</dbReference>
<dbReference type="CDD" id="cd18093">
    <property type="entry name" value="SpoU-like_TrmJ"/>
    <property type="match status" value="1"/>
</dbReference>
<dbReference type="Proteomes" id="UP000199496">
    <property type="component" value="Unassembled WGS sequence"/>
</dbReference>
<dbReference type="GO" id="GO:0160206">
    <property type="term" value="F:tRNA (cytidine(32)/uridine(32)-2'-O)-methyltransferase activity"/>
    <property type="evidence" value="ECO:0007669"/>
    <property type="project" value="UniProtKB-EC"/>
</dbReference>